<keyword evidence="3" id="KW-1185">Reference proteome</keyword>
<proteinExistence type="predicted"/>
<sequence>MQLVQEVPTLRELGFSFCAQLAVNAPDTVHIKYADPGRPKNGTYSDKEPRKEGNQFRRRKRVLSSLN</sequence>
<comment type="caution">
    <text evidence="2">The sequence shown here is derived from an EMBL/GenBank/DDBJ whole genome shotgun (WGS) entry which is preliminary data.</text>
</comment>
<organism evidence="2 3">
    <name type="scientific">Holothuria leucospilota</name>
    <name type="common">Black long sea cucumber</name>
    <name type="synonym">Mertensiothuria leucospilota</name>
    <dbReference type="NCBI Taxonomy" id="206669"/>
    <lineage>
        <taxon>Eukaryota</taxon>
        <taxon>Metazoa</taxon>
        <taxon>Echinodermata</taxon>
        <taxon>Eleutherozoa</taxon>
        <taxon>Echinozoa</taxon>
        <taxon>Holothuroidea</taxon>
        <taxon>Aspidochirotacea</taxon>
        <taxon>Aspidochirotida</taxon>
        <taxon>Holothuriidae</taxon>
        <taxon>Holothuria</taxon>
    </lineage>
</organism>
<dbReference type="AlphaFoldDB" id="A0A9Q1CI46"/>
<dbReference type="EMBL" id="JAIZAY010000003">
    <property type="protein sequence ID" value="KAJ8044914.1"/>
    <property type="molecule type" value="Genomic_DNA"/>
</dbReference>
<gene>
    <name evidence="2" type="ORF">HOLleu_07803</name>
</gene>
<evidence type="ECO:0000313" key="2">
    <source>
        <dbReference type="EMBL" id="KAJ8044914.1"/>
    </source>
</evidence>
<feature type="compositionally biased region" description="Basic and acidic residues" evidence="1">
    <location>
        <begin position="45"/>
        <end position="55"/>
    </location>
</feature>
<evidence type="ECO:0000313" key="3">
    <source>
        <dbReference type="Proteomes" id="UP001152320"/>
    </source>
</evidence>
<dbReference type="Proteomes" id="UP001152320">
    <property type="component" value="Chromosome 3"/>
</dbReference>
<accession>A0A9Q1CI46</accession>
<reference evidence="2" key="1">
    <citation type="submission" date="2021-10" db="EMBL/GenBank/DDBJ databases">
        <title>Tropical sea cucumber genome reveals ecological adaptation and Cuvierian tubules defense mechanism.</title>
        <authorList>
            <person name="Chen T."/>
        </authorList>
    </citation>
    <scope>NUCLEOTIDE SEQUENCE</scope>
    <source>
        <strain evidence="2">Nanhai2018</strain>
        <tissue evidence="2">Muscle</tissue>
    </source>
</reference>
<protein>
    <submittedName>
        <fullName evidence="2">Uncharacterized protein</fullName>
    </submittedName>
</protein>
<feature type="region of interest" description="Disordered" evidence="1">
    <location>
        <begin position="31"/>
        <end position="67"/>
    </location>
</feature>
<feature type="compositionally biased region" description="Basic residues" evidence="1">
    <location>
        <begin position="56"/>
        <end position="67"/>
    </location>
</feature>
<evidence type="ECO:0000256" key="1">
    <source>
        <dbReference type="SAM" id="MobiDB-lite"/>
    </source>
</evidence>
<name>A0A9Q1CI46_HOLLE</name>